<dbReference type="InterPro" id="IPR029526">
    <property type="entry name" value="PGBD"/>
</dbReference>
<proteinExistence type="predicted"/>
<evidence type="ECO:0000313" key="3">
    <source>
        <dbReference type="Ensembl" id="ENSSAUP00010002818.1"/>
    </source>
</evidence>
<dbReference type="Pfam" id="PF13843">
    <property type="entry name" value="DDE_Tnp_1_7"/>
    <property type="match status" value="1"/>
</dbReference>
<dbReference type="PANTHER" id="PTHR46599">
    <property type="entry name" value="PIGGYBAC TRANSPOSABLE ELEMENT-DERIVED PROTEIN 4"/>
    <property type="match status" value="1"/>
</dbReference>
<feature type="compositionally biased region" description="Polar residues" evidence="1">
    <location>
        <begin position="575"/>
        <end position="588"/>
    </location>
</feature>
<evidence type="ECO:0000256" key="1">
    <source>
        <dbReference type="SAM" id="MobiDB-lite"/>
    </source>
</evidence>
<dbReference type="Proteomes" id="UP000472265">
    <property type="component" value="Chromosome 10"/>
</dbReference>
<keyword evidence="4" id="KW-1185">Reference proteome</keyword>
<accession>A0A671TLB9</accession>
<dbReference type="AlphaFoldDB" id="A0A671TLB9"/>
<evidence type="ECO:0000259" key="2">
    <source>
        <dbReference type="Pfam" id="PF13843"/>
    </source>
</evidence>
<feature type="compositionally biased region" description="Polar residues" evidence="1">
    <location>
        <begin position="61"/>
        <end position="71"/>
    </location>
</feature>
<feature type="region of interest" description="Disordered" evidence="1">
    <location>
        <begin position="573"/>
        <end position="599"/>
    </location>
</feature>
<feature type="compositionally biased region" description="Acidic residues" evidence="1">
    <location>
        <begin position="25"/>
        <end position="35"/>
    </location>
</feature>
<feature type="compositionally biased region" description="Basic and acidic residues" evidence="1">
    <location>
        <begin position="138"/>
        <end position="147"/>
    </location>
</feature>
<feature type="domain" description="PiggyBac transposable element-derived protein" evidence="2">
    <location>
        <begin position="176"/>
        <end position="545"/>
    </location>
</feature>
<feature type="compositionally biased region" description="Low complexity" evidence="1">
    <location>
        <begin position="83"/>
        <end position="116"/>
    </location>
</feature>
<evidence type="ECO:0000313" key="4">
    <source>
        <dbReference type="Proteomes" id="UP000472265"/>
    </source>
</evidence>
<feature type="region of interest" description="Disordered" evidence="1">
    <location>
        <begin position="1"/>
        <end position="147"/>
    </location>
</feature>
<reference evidence="3" key="3">
    <citation type="submission" date="2025-09" db="UniProtKB">
        <authorList>
            <consortium name="Ensembl"/>
        </authorList>
    </citation>
    <scope>IDENTIFICATION</scope>
</reference>
<organism evidence="3 4">
    <name type="scientific">Sparus aurata</name>
    <name type="common">Gilthead sea bream</name>
    <dbReference type="NCBI Taxonomy" id="8175"/>
    <lineage>
        <taxon>Eukaryota</taxon>
        <taxon>Metazoa</taxon>
        <taxon>Chordata</taxon>
        <taxon>Craniata</taxon>
        <taxon>Vertebrata</taxon>
        <taxon>Euteleostomi</taxon>
        <taxon>Actinopterygii</taxon>
        <taxon>Neopterygii</taxon>
        <taxon>Teleostei</taxon>
        <taxon>Neoteleostei</taxon>
        <taxon>Acanthomorphata</taxon>
        <taxon>Eupercaria</taxon>
        <taxon>Spariformes</taxon>
        <taxon>Sparidae</taxon>
        <taxon>Sparus</taxon>
    </lineage>
</organism>
<dbReference type="GeneTree" id="ENSGT00940000163467"/>
<dbReference type="PANTHER" id="PTHR46599:SF3">
    <property type="entry name" value="PIGGYBAC TRANSPOSABLE ELEMENT-DERIVED PROTEIN 4"/>
    <property type="match status" value="1"/>
</dbReference>
<dbReference type="Ensembl" id="ENSSAUT00010002994.1">
    <property type="protein sequence ID" value="ENSSAUP00010002818.1"/>
    <property type="gene ID" value="ENSSAUG00010001415.1"/>
</dbReference>
<dbReference type="InParanoid" id="A0A671TLB9"/>
<protein>
    <recommendedName>
        <fullName evidence="2">PiggyBac transposable element-derived protein domain-containing protein</fullName>
    </recommendedName>
</protein>
<sequence length="656" mass="73472">MAKARKKSKYIREDDQEWTIASSDESQDSEYDSEREEMFAQGLDDILDRSQSDSDVDWEPQSRTLRSQTPSPAEGGRQKRQRSSSASTSATSPAASFTAPSGSGDAAASTPTAGRSRAARRARGRGRRGGSSRAPSSHTEEQQWHDVGDDDVEPAQVAFMPVRQPGPQQETRVATSPLQFFRLFFTDAVLGTLMANTNAYGAKRHEGKKEVWHNIGVDDIFSYLAMVIYMGMVKCPTLVDYWKGSRLYSLPFPPSVMSRNKFLRISRALHMSDITADEENTAKRGTQAYDRLGKIKPLYSQIVKACKAHFQPEQHIAIDERMVASKARISIKQYIRNKPTKWGYKLFVLADSGTGYTWNFFVYEGKSPSAGKGLSYDSVMYLMDFDSLGTGYQLYVDNFYTSSQLFLDLLKKKTGACGTIRTNRVGFPKTTINDFTRGTPRGTIKWIRDSELLFVKWMDTREVVMCSTIHKAFTGDTTRRRVKTAGQWAAIDVPIPAPVKDYNQHMGGVDLSDALIGYYSATHKTMKWYKTLFYHFLDIAVVNAHILYQQCQRGQSMTQKEFRQALIEELADQGPASTSQPSTSSCTAPPNPAASHKPHYFKEGHNVAKRDAGSVGRRLCTLCHKKTPVGCSTCGVPLCFVATRDCYNEWHTKHGL</sequence>
<reference evidence="3" key="2">
    <citation type="submission" date="2025-08" db="UniProtKB">
        <authorList>
            <consortium name="Ensembl"/>
        </authorList>
    </citation>
    <scope>IDENTIFICATION</scope>
</reference>
<reference evidence="3" key="1">
    <citation type="submission" date="2021-04" db="EMBL/GenBank/DDBJ databases">
        <authorList>
            <consortium name="Wellcome Sanger Institute Data Sharing"/>
        </authorList>
    </citation>
    <scope>NUCLEOTIDE SEQUENCE [LARGE SCALE GENOMIC DNA]</scope>
</reference>
<feature type="compositionally biased region" description="Basic residues" evidence="1">
    <location>
        <begin position="117"/>
        <end position="130"/>
    </location>
</feature>
<dbReference type="OMA" id="YPARIMT"/>
<name>A0A671TLB9_SPAAU</name>